<dbReference type="Gene3D" id="3.90.930.12">
    <property type="entry name" value="Ribosomal protein L6, alpha-beta domain"/>
    <property type="match status" value="2"/>
</dbReference>
<evidence type="ECO:0000313" key="4">
    <source>
        <dbReference type="EMBL" id="KAK1343415.1"/>
    </source>
</evidence>
<dbReference type="GO" id="GO:0002181">
    <property type="term" value="P:cytoplasmic translation"/>
    <property type="evidence" value="ECO:0007669"/>
    <property type="project" value="TreeGrafter"/>
</dbReference>
<evidence type="ECO:0000313" key="5">
    <source>
        <dbReference type="Proteomes" id="UP001177744"/>
    </source>
</evidence>
<evidence type="ECO:0000256" key="1">
    <source>
        <dbReference type="ARBA" id="ARBA00009356"/>
    </source>
</evidence>
<evidence type="ECO:0000256" key="3">
    <source>
        <dbReference type="ARBA" id="ARBA00023274"/>
    </source>
</evidence>
<organism evidence="4 5">
    <name type="scientific">Cnephaeus nilssonii</name>
    <name type="common">Northern bat</name>
    <name type="synonym">Eptesicus nilssonii</name>
    <dbReference type="NCBI Taxonomy" id="3371016"/>
    <lineage>
        <taxon>Eukaryota</taxon>
        <taxon>Metazoa</taxon>
        <taxon>Chordata</taxon>
        <taxon>Craniata</taxon>
        <taxon>Vertebrata</taxon>
        <taxon>Euteleostomi</taxon>
        <taxon>Mammalia</taxon>
        <taxon>Eutheria</taxon>
        <taxon>Laurasiatheria</taxon>
        <taxon>Chiroptera</taxon>
        <taxon>Yangochiroptera</taxon>
        <taxon>Vespertilionidae</taxon>
        <taxon>Cnephaeus</taxon>
    </lineage>
</organism>
<reference evidence="4" key="1">
    <citation type="submission" date="2023-06" db="EMBL/GenBank/DDBJ databases">
        <title>Reference genome for the Northern bat (Eptesicus nilssonii), a most northern bat species.</title>
        <authorList>
            <person name="Laine V.N."/>
            <person name="Pulliainen A.T."/>
            <person name="Lilley T.M."/>
        </authorList>
    </citation>
    <scope>NUCLEOTIDE SEQUENCE</scope>
    <source>
        <strain evidence="4">BLF_Eptnil</strain>
        <tissue evidence="4">Kidney</tissue>
    </source>
</reference>
<keyword evidence="2" id="KW-0689">Ribosomal protein</keyword>
<dbReference type="GO" id="GO:0003735">
    <property type="term" value="F:structural constituent of ribosome"/>
    <property type="evidence" value="ECO:0007669"/>
    <property type="project" value="InterPro"/>
</dbReference>
<evidence type="ECO:0008006" key="6">
    <source>
        <dbReference type="Google" id="ProtNLM"/>
    </source>
</evidence>
<comment type="similarity">
    <text evidence="1">Belongs to the universal ribosomal protein uL6 family.</text>
</comment>
<dbReference type="GO" id="GO:0022625">
    <property type="term" value="C:cytosolic large ribosomal subunit"/>
    <property type="evidence" value="ECO:0007669"/>
    <property type="project" value="TreeGrafter"/>
</dbReference>
<evidence type="ECO:0000256" key="2">
    <source>
        <dbReference type="ARBA" id="ARBA00022980"/>
    </source>
</evidence>
<name>A0AA40I6H3_CNENI</name>
<protein>
    <recommendedName>
        <fullName evidence="6">60S ribosomal protein L9</fullName>
    </recommendedName>
</protein>
<dbReference type="InterPro" id="IPR000702">
    <property type="entry name" value="Ribosomal_uL6-like"/>
</dbReference>
<sequence length="197" mass="22690">MNNVPGGYNLQNQPSKDISFLESADLPAHRKMKVSQFKNMTVSFTTSIVNEDHSQQSNCRGPRKWDGTHSYCKGPQRHPAEELQSHQCRTQSPWKEKEEAPVDKWWGNRKELATIHTICSHVQNMIKGVTLGFHYKVRSVYAHFAIIVIIPENVSLVEIRNFLSEKYVHRVWMRSDIACSVTQAQKDELILEGNDIE</sequence>
<dbReference type="SUPFAM" id="SSF56053">
    <property type="entry name" value="Ribosomal protein L6"/>
    <property type="match status" value="2"/>
</dbReference>
<keyword evidence="5" id="KW-1185">Reference proteome</keyword>
<dbReference type="InterPro" id="IPR036789">
    <property type="entry name" value="Ribosomal_uL6-like_a/b-dom_sf"/>
</dbReference>
<comment type="caution">
    <text evidence="4">The sequence shown here is derived from an EMBL/GenBank/DDBJ whole genome shotgun (WGS) entry which is preliminary data.</text>
</comment>
<accession>A0AA40I6H3</accession>
<keyword evidence="3" id="KW-0687">Ribonucleoprotein</keyword>
<gene>
    <name evidence="4" type="ORF">QTO34_016195</name>
</gene>
<dbReference type="AlphaFoldDB" id="A0AA40I6H3"/>
<dbReference type="PANTHER" id="PTHR11655">
    <property type="entry name" value="60S/50S RIBOSOMAL PROTEIN L6/L9"/>
    <property type="match status" value="1"/>
</dbReference>
<dbReference type="EMBL" id="JAULJE010000005">
    <property type="protein sequence ID" value="KAK1343415.1"/>
    <property type="molecule type" value="Genomic_DNA"/>
</dbReference>
<dbReference type="PANTHER" id="PTHR11655:SF16">
    <property type="entry name" value="60S RIBOSOMAL PROTEIN L9"/>
    <property type="match status" value="1"/>
</dbReference>
<dbReference type="Proteomes" id="UP001177744">
    <property type="component" value="Unassembled WGS sequence"/>
</dbReference>
<proteinExistence type="inferred from homology"/>
<dbReference type="GO" id="GO:0019843">
    <property type="term" value="F:rRNA binding"/>
    <property type="evidence" value="ECO:0007669"/>
    <property type="project" value="InterPro"/>
</dbReference>